<reference evidence="2" key="1">
    <citation type="submission" date="2022-07" db="EMBL/GenBank/DDBJ databases">
        <title>The genome of Lyophyllum shimeji provides insight into the initial evolution of ectomycorrhizal fungal genome.</title>
        <authorList>
            <person name="Kobayashi Y."/>
            <person name="Shibata T."/>
            <person name="Hirakawa H."/>
            <person name="Shigenobu S."/>
            <person name="Nishiyama T."/>
            <person name="Yamada A."/>
            <person name="Hasebe M."/>
            <person name="Kawaguchi M."/>
        </authorList>
    </citation>
    <scope>NUCLEOTIDE SEQUENCE</scope>
    <source>
        <strain evidence="2">AT787</strain>
    </source>
</reference>
<evidence type="ECO:0000256" key="1">
    <source>
        <dbReference type="SAM" id="MobiDB-lite"/>
    </source>
</evidence>
<dbReference type="Proteomes" id="UP001063166">
    <property type="component" value="Unassembled WGS sequence"/>
</dbReference>
<protein>
    <submittedName>
        <fullName evidence="2">Uncharacterized protein</fullName>
    </submittedName>
</protein>
<organism evidence="2 3">
    <name type="scientific">Lyophyllum shimeji</name>
    <name type="common">Hon-shimeji</name>
    <name type="synonym">Tricholoma shimeji</name>
    <dbReference type="NCBI Taxonomy" id="47721"/>
    <lineage>
        <taxon>Eukaryota</taxon>
        <taxon>Fungi</taxon>
        <taxon>Dikarya</taxon>
        <taxon>Basidiomycota</taxon>
        <taxon>Agaricomycotina</taxon>
        <taxon>Agaricomycetes</taxon>
        <taxon>Agaricomycetidae</taxon>
        <taxon>Agaricales</taxon>
        <taxon>Tricholomatineae</taxon>
        <taxon>Lyophyllaceae</taxon>
        <taxon>Lyophyllum</taxon>
    </lineage>
</organism>
<dbReference type="EMBL" id="BRPK01000016">
    <property type="protein sequence ID" value="GLB44321.1"/>
    <property type="molecule type" value="Genomic_DNA"/>
</dbReference>
<name>A0A9P3UVN2_LYOSH</name>
<feature type="region of interest" description="Disordered" evidence="1">
    <location>
        <begin position="1"/>
        <end position="21"/>
    </location>
</feature>
<accession>A0A9P3UVN2</accession>
<dbReference type="OrthoDB" id="3071584at2759"/>
<evidence type="ECO:0000313" key="3">
    <source>
        <dbReference type="Proteomes" id="UP001063166"/>
    </source>
</evidence>
<comment type="caution">
    <text evidence="2">The sequence shown here is derived from an EMBL/GenBank/DDBJ whole genome shotgun (WGS) entry which is preliminary data.</text>
</comment>
<sequence>MAKPEVLETGNEPRPTVQLPRLPSRTTLPTDIWLYIATRFIPSKTLCDLYSVNSLFLDLALNERYKVVSFLEVDQKTAPFLEHLRDANLSSRVRRLRVNPVWFTLDPHPRPKISLRTIISCAPSFGLGRWADVTRKDTEDLKKRKYIDTLSADLVLQFTNVTSFVLVTRYWPHPRSLALFLTNSWRAFGLNLRRLTINAPLNGFAALLPPPSELVALEELTLRFSTDLTTDDRAVDTRILTEIISPFLREVSPKLKTFSLMSSALGDHSVLFNSLDYTPCLTTLSLNIGFYPPLLQHTSGLTNFVNRNAETLKHVMLQPLETFRSPSVGGSAYSYFAGWMTENASNDSFLSNIQTLVVLPSTDSSTRLDAMMTCIPRSKDTLMNLILGERCMSFAELNTLVANFSHRPGDQGLKILHVQLISLNPQVFDLLAEKLIGLEDLDVKFNLLLPDVRDESPRPLADEEPTEEVIAEFLGEMAKRSYSKWRLYSLWIWQRSHMTTKTAHEILAALKPSIPSVRVMDRMDHTHHLHTLFS</sequence>
<keyword evidence="3" id="KW-1185">Reference proteome</keyword>
<proteinExistence type="predicted"/>
<dbReference type="AlphaFoldDB" id="A0A9P3UVN2"/>
<evidence type="ECO:0000313" key="2">
    <source>
        <dbReference type="EMBL" id="GLB44321.1"/>
    </source>
</evidence>
<gene>
    <name evidence="2" type="ORF">LshimejAT787_1602510</name>
</gene>